<organism evidence="2 3">
    <name type="scientific">Simiduia agarivorans (strain DSM 21679 / JCM 13881 / BCRC 17597 / SA1)</name>
    <dbReference type="NCBI Taxonomy" id="1117647"/>
    <lineage>
        <taxon>Bacteria</taxon>
        <taxon>Pseudomonadati</taxon>
        <taxon>Pseudomonadota</taxon>
        <taxon>Gammaproteobacteria</taxon>
        <taxon>Cellvibrionales</taxon>
        <taxon>Cellvibrionaceae</taxon>
        <taxon>Simiduia</taxon>
    </lineage>
</organism>
<dbReference type="AlphaFoldDB" id="K4KGU4"/>
<evidence type="ECO:0000313" key="2">
    <source>
        <dbReference type="EMBL" id="AFU98324.2"/>
    </source>
</evidence>
<reference evidence="2 3" key="1">
    <citation type="journal article" date="2013" name="Genome Announc.">
        <title>Complete genome sequence of Simiduia agarivorans SA1(T), a marine bacterium able to degrade a variety of polysaccharides.</title>
        <authorList>
            <person name="Lin S.Y."/>
            <person name="Shieh W.Y."/>
            <person name="Chen J.S."/>
            <person name="Tang S.L."/>
        </authorList>
    </citation>
    <scope>NUCLEOTIDE SEQUENCE [LARGE SCALE GENOMIC DNA]</scope>
    <source>
        <strain evidence="3">DSM 21679 / JCM 13881 / BCRC 17597 / SA1</strain>
    </source>
</reference>
<keyword evidence="3" id="KW-1185">Reference proteome</keyword>
<protein>
    <recommendedName>
        <fullName evidence="4">DUF2066 domain-containing protein</fullName>
    </recommendedName>
</protein>
<sequence length="359" mass="40552">MGSGCWRWLAMMASVVALSVQAEQRVDLYQVQELVASQSNEARKVAAADALARVLVRVTGDRKIADLPEVASHLSQAQNYVLQFGYGRSDQTLTDEQGVESPAFALTFRFSEPAVEKLLKRLQLPNWPASRPSLLVWLIEDQWPNGRALVKAPELEQSIRQEALRRGLPIQFPLWDLQDQMVVNIDQLWSFDETSIREASARYQPEVIVVGRFSRTSSGEFRGVWQWLDGESQNMVDAQAQTLAAWSAPMIDQLADLLASRYAIVPGQDLTGQLVLTVNDVDGFARYREVLTYLENHEALRDVRVARAEGTTLVLYLSPEADLAHLQRALQLDRKLVPMQTLQAPDGSETNPLMYRWYR</sequence>
<dbReference type="HOGENOM" id="CLU_041769_1_1_6"/>
<feature type="signal peptide" evidence="1">
    <location>
        <begin position="1"/>
        <end position="22"/>
    </location>
</feature>
<accession>K4KGU4</accession>
<dbReference type="STRING" id="1117647.M5M_05595"/>
<dbReference type="Pfam" id="PF09839">
    <property type="entry name" value="DUF2066"/>
    <property type="match status" value="1"/>
</dbReference>
<keyword evidence="1" id="KW-0732">Signal</keyword>
<dbReference type="EMBL" id="CP003746">
    <property type="protein sequence ID" value="AFU98324.2"/>
    <property type="molecule type" value="Genomic_DNA"/>
</dbReference>
<evidence type="ECO:0000313" key="3">
    <source>
        <dbReference type="Proteomes" id="UP000000466"/>
    </source>
</evidence>
<name>K4KGU4_SIMAS</name>
<feature type="chain" id="PRO_5003878188" description="DUF2066 domain-containing protein" evidence="1">
    <location>
        <begin position="23"/>
        <end position="359"/>
    </location>
</feature>
<evidence type="ECO:0008006" key="4">
    <source>
        <dbReference type="Google" id="ProtNLM"/>
    </source>
</evidence>
<proteinExistence type="predicted"/>
<dbReference type="InterPro" id="IPR018642">
    <property type="entry name" value="DUF2066"/>
</dbReference>
<dbReference type="KEGG" id="saga:M5M_05595"/>
<dbReference type="eggNOG" id="COG3249">
    <property type="taxonomic scope" value="Bacteria"/>
</dbReference>
<gene>
    <name evidence="2" type="ordered locus">M5M_05595</name>
</gene>
<dbReference type="Proteomes" id="UP000000466">
    <property type="component" value="Chromosome"/>
</dbReference>
<evidence type="ECO:0000256" key="1">
    <source>
        <dbReference type="SAM" id="SignalP"/>
    </source>
</evidence>